<dbReference type="InterPro" id="IPR013805">
    <property type="entry name" value="GrpE_CC"/>
</dbReference>
<feature type="compositionally biased region" description="Polar residues" evidence="4">
    <location>
        <begin position="390"/>
        <end position="401"/>
    </location>
</feature>
<evidence type="ECO:0000313" key="5">
    <source>
        <dbReference type="EnsemblPlants" id="AUR62004682-RA:cds"/>
    </source>
</evidence>
<dbReference type="SUPFAM" id="SSF58014">
    <property type="entry name" value="Coiled-coil domain of nucleotide exchange factor GrpE"/>
    <property type="match status" value="1"/>
</dbReference>
<keyword evidence="6" id="KW-1185">Reference proteome</keyword>
<dbReference type="PANTHER" id="PTHR21237">
    <property type="entry name" value="GRPE PROTEIN"/>
    <property type="match status" value="1"/>
</dbReference>
<dbReference type="PRINTS" id="PR00773">
    <property type="entry name" value="GRPEPROTEIN"/>
</dbReference>
<sequence length="408" mass="46236">MAVSLSVSIISTSTSSLSLISSANQKYPFSKSHKSLIFPIQSSPIFNHLSISNSLSSPAPLLLHNRHDFRCCFANIMDEGMQEEEDGEMGETGAKKMWESVETLTKYYKEAVLAGDYQTITEIETVLLRLETEKIKLDERLSTLTEEITSGKEKFIRLQADFDNFRRRSEKERLSVRSNAQGEVIESLLPMVDNFERAKQQIKPETDKEKQIDTSYQGIYKQFVEIMRSLRVAVVATVGKPFDPSCTYNCIDRAYSVKASSICLPAHIVMFDGRDNAPCIKIYCENNIYCQIVMPLLDGSLVRIYTMAVEAETRVVLKLDPLCWESNFQWLLHLLPCQKLHEAIAREESEEFKEGIIIQEFRRGFLLGDQLLRPAMVKVSSGPGKKIDKTTNQMSLEQSATAAGMDEH</sequence>
<comment type="similarity">
    <text evidence="1 3">Belongs to the GrpE family.</text>
</comment>
<dbReference type="SUPFAM" id="SSF51064">
    <property type="entry name" value="Head domain of nucleotide exchange factor GrpE"/>
    <property type="match status" value="1"/>
</dbReference>
<accession>A0A803L072</accession>
<dbReference type="InterPro" id="IPR009012">
    <property type="entry name" value="GrpE_head"/>
</dbReference>
<dbReference type="Gene3D" id="2.30.22.10">
    <property type="entry name" value="Head domain of nucleotide exchange factor GrpE"/>
    <property type="match status" value="1"/>
</dbReference>
<dbReference type="GO" id="GO:0009507">
    <property type="term" value="C:chloroplast"/>
    <property type="evidence" value="ECO:0007669"/>
    <property type="project" value="TreeGrafter"/>
</dbReference>
<evidence type="ECO:0000256" key="1">
    <source>
        <dbReference type="ARBA" id="ARBA00009054"/>
    </source>
</evidence>
<name>A0A803L072_CHEQI</name>
<dbReference type="CDD" id="cd00446">
    <property type="entry name" value="GrpE"/>
    <property type="match status" value="1"/>
</dbReference>
<feature type="region of interest" description="Disordered" evidence="4">
    <location>
        <begin position="383"/>
        <end position="408"/>
    </location>
</feature>
<dbReference type="AlphaFoldDB" id="A0A803L072"/>
<protein>
    <submittedName>
        <fullName evidence="5">Uncharacterized protein</fullName>
    </submittedName>
</protein>
<dbReference type="GO" id="GO:0042803">
    <property type="term" value="F:protein homodimerization activity"/>
    <property type="evidence" value="ECO:0007669"/>
    <property type="project" value="InterPro"/>
</dbReference>
<evidence type="ECO:0000256" key="3">
    <source>
        <dbReference type="RuleBase" id="RU004478"/>
    </source>
</evidence>
<dbReference type="Gramene" id="AUR62004682-RA">
    <property type="protein sequence ID" value="AUR62004682-RA:cds"/>
    <property type="gene ID" value="AUR62004682"/>
</dbReference>
<dbReference type="PANTHER" id="PTHR21237:SF40">
    <property type="entry name" value="CELL CYCLE AND APOPTOSIS REGULATOR PROTEIN 2"/>
    <property type="match status" value="1"/>
</dbReference>
<evidence type="ECO:0000256" key="4">
    <source>
        <dbReference type="SAM" id="MobiDB-lite"/>
    </source>
</evidence>
<dbReference type="GO" id="GO:0006457">
    <property type="term" value="P:protein folding"/>
    <property type="evidence" value="ECO:0007669"/>
    <property type="project" value="InterPro"/>
</dbReference>
<evidence type="ECO:0000313" key="6">
    <source>
        <dbReference type="Proteomes" id="UP000596660"/>
    </source>
</evidence>
<dbReference type="EnsemblPlants" id="AUR62004682-RA">
    <property type="protein sequence ID" value="AUR62004682-RA:cds"/>
    <property type="gene ID" value="AUR62004682"/>
</dbReference>
<dbReference type="Gene3D" id="3.90.20.20">
    <property type="match status" value="1"/>
</dbReference>
<dbReference type="HAMAP" id="MF_01151">
    <property type="entry name" value="GrpE"/>
    <property type="match status" value="1"/>
</dbReference>
<evidence type="ECO:0000256" key="2">
    <source>
        <dbReference type="ARBA" id="ARBA00023186"/>
    </source>
</evidence>
<dbReference type="GO" id="GO:0051082">
    <property type="term" value="F:unfolded protein binding"/>
    <property type="evidence" value="ECO:0007669"/>
    <property type="project" value="TreeGrafter"/>
</dbReference>
<reference evidence="5" key="2">
    <citation type="submission" date="2021-03" db="UniProtKB">
        <authorList>
            <consortium name="EnsemblPlants"/>
        </authorList>
    </citation>
    <scope>IDENTIFICATION</scope>
</reference>
<reference evidence="5" key="1">
    <citation type="journal article" date="2017" name="Nature">
        <title>The genome of Chenopodium quinoa.</title>
        <authorList>
            <person name="Jarvis D.E."/>
            <person name="Ho Y.S."/>
            <person name="Lightfoot D.J."/>
            <person name="Schmoeckel S.M."/>
            <person name="Li B."/>
            <person name="Borm T.J.A."/>
            <person name="Ohyanagi H."/>
            <person name="Mineta K."/>
            <person name="Michell C.T."/>
            <person name="Saber N."/>
            <person name="Kharbatia N.M."/>
            <person name="Rupper R.R."/>
            <person name="Sharp A.R."/>
            <person name="Dally N."/>
            <person name="Boughton B.A."/>
            <person name="Woo Y.H."/>
            <person name="Gao G."/>
            <person name="Schijlen E.G.W.M."/>
            <person name="Guo X."/>
            <person name="Momin A.A."/>
            <person name="Negrao S."/>
            <person name="Al-Babili S."/>
            <person name="Gehring C."/>
            <person name="Roessner U."/>
            <person name="Jung C."/>
            <person name="Murphy K."/>
            <person name="Arold S.T."/>
            <person name="Gojobori T."/>
            <person name="van der Linden C.G."/>
            <person name="van Loo E.N."/>
            <person name="Jellen E.N."/>
            <person name="Maughan P.J."/>
            <person name="Tester M."/>
        </authorList>
    </citation>
    <scope>NUCLEOTIDE SEQUENCE [LARGE SCALE GENOMIC DNA]</scope>
    <source>
        <strain evidence="5">cv. PI 614886</strain>
    </source>
</reference>
<dbReference type="GO" id="GO:0000774">
    <property type="term" value="F:adenyl-nucleotide exchange factor activity"/>
    <property type="evidence" value="ECO:0007669"/>
    <property type="project" value="InterPro"/>
</dbReference>
<dbReference type="GO" id="GO:0051087">
    <property type="term" value="F:protein-folding chaperone binding"/>
    <property type="evidence" value="ECO:0007669"/>
    <property type="project" value="InterPro"/>
</dbReference>
<dbReference type="Proteomes" id="UP000596660">
    <property type="component" value="Unplaced"/>
</dbReference>
<organism evidence="5 6">
    <name type="scientific">Chenopodium quinoa</name>
    <name type="common">Quinoa</name>
    <dbReference type="NCBI Taxonomy" id="63459"/>
    <lineage>
        <taxon>Eukaryota</taxon>
        <taxon>Viridiplantae</taxon>
        <taxon>Streptophyta</taxon>
        <taxon>Embryophyta</taxon>
        <taxon>Tracheophyta</taxon>
        <taxon>Spermatophyta</taxon>
        <taxon>Magnoliopsida</taxon>
        <taxon>eudicotyledons</taxon>
        <taxon>Gunneridae</taxon>
        <taxon>Pentapetalae</taxon>
        <taxon>Caryophyllales</taxon>
        <taxon>Chenopodiaceae</taxon>
        <taxon>Chenopodioideae</taxon>
        <taxon>Atripliceae</taxon>
        <taxon>Chenopodium</taxon>
    </lineage>
</organism>
<keyword evidence="2" id="KW-0143">Chaperone</keyword>
<dbReference type="Pfam" id="PF01025">
    <property type="entry name" value="GrpE"/>
    <property type="match status" value="2"/>
</dbReference>
<proteinExistence type="inferred from homology"/>
<dbReference type="InterPro" id="IPR000740">
    <property type="entry name" value="GrpE"/>
</dbReference>